<feature type="transmembrane region" description="Helical" evidence="9">
    <location>
        <begin position="141"/>
        <end position="165"/>
    </location>
</feature>
<comment type="similarity">
    <text evidence="2">Belongs to the prokaryotic riboflavin transporter (P-RFT) (TC 2.A.87) family.</text>
</comment>
<keyword evidence="6 9" id="KW-1133">Transmembrane helix</keyword>
<dbReference type="AlphaFoldDB" id="A0A2K2U832"/>
<evidence type="ECO:0000256" key="8">
    <source>
        <dbReference type="SAM" id="MobiDB-lite"/>
    </source>
</evidence>
<evidence type="ECO:0000313" key="10">
    <source>
        <dbReference type="EMBL" id="PNV66340.1"/>
    </source>
</evidence>
<gene>
    <name evidence="10" type="ORF">C2L80_01980</name>
</gene>
<evidence type="ECO:0000256" key="4">
    <source>
        <dbReference type="ARBA" id="ARBA00022475"/>
    </source>
</evidence>
<dbReference type="Gene3D" id="1.10.1760.20">
    <property type="match status" value="1"/>
</dbReference>
<proteinExistence type="inferred from homology"/>
<dbReference type="GO" id="GO:0032217">
    <property type="term" value="F:riboflavin transmembrane transporter activity"/>
    <property type="evidence" value="ECO:0007669"/>
    <property type="project" value="InterPro"/>
</dbReference>
<accession>A0A2K2U832</accession>
<evidence type="ECO:0000256" key="2">
    <source>
        <dbReference type="ARBA" id="ARBA00005540"/>
    </source>
</evidence>
<comment type="caution">
    <text evidence="10">The sequence shown here is derived from an EMBL/GenBank/DDBJ whole genome shotgun (WGS) entry which is preliminary data.</text>
</comment>
<evidence type="ECO:0000256" key="1">
    <source>
        <dbReference type="ARBA" id="ARBA00004651"/>
    </source>
</evidence>
<dbReference type="EMBL" id="PPEL01000004">
    <property type="protein sequence ID" value="PNV66340.1"/>
    <property type="molecule type" value="Genomic_DNA"/>
</dbReference>
<dbReference type="PANTHER" id="PTHR38438">
    <property type="entry name" value="RIBOFLAVIN TRANSPORTER RIBU"/>
    <property type="match status" value="1"/>
</dbReference>
<evidence type="ECO:0000313" key="11">
    <source>
        <dbReference type="Proteomes" id="UP000236488"/>
    </source>
</evidence>
<keyword evidence="5 9" id="KW-0812">Transmembrane</keyword>
<feature type="transmembrane region" description="Helical" evidence="9">
    <location>
        <begin position="75"/>
        <end position="104"/>
    </location>
</feature>
<comment type="subcellular location">
    <subcellularLocation>
        <location evidence="1">Cell membrane</location>
        <topology evidence="1">Multi-pass membrane protein</topology>
    </subcellularLocation>
</comment>
<dbReference type="InterPro" id="IPR024529">
    <property type="entry name" value="ECF_trnsprt_substrate-spec"/>
</dbReference>
<feature type="transmembrane region" description="Helical" evidence="9">
    <location>
        <begin position="110"/>
        <end position="129"/>
    </location>
</feature>
<keyword evidence="4" id="KW-1003">Cell membrane</keyword>
<dbReference type="Proteomes" id="UP000236488">
    <property type="component" value="Unassembled WGS sequence"/>
</dbReference>
<keyword evidence="3" id="KW-0813">Transport</keyword>
<keyword evidence="11" id="KW-1185">Reference proteome</keyword>
<dbReference type="InterPro" id="IPR025720">
    <property type="entry name" value="RibU"/>
</dbReference>
<dbReference type="Pfam" id="PF12822">
    <property type="entry name" value="ECF_trnsprt"/>
    <property type="match status" value="1"/>
</dbReference>
<name>A0A2K2U832_9ACTN</name>
<evidence type="ECO:0000256" key="6">
    <source>
        <dbReference type="ARBA" id="ARBA00022989"/>
    </source>
</evidence>
<dbReference type="RefSeq" id="WP_087197417.1">
    <property type="nucleotide sequence ID" value="NZ_PPEL01000004.1"/>
</dbReference>
<organism evidence="10 11">
    <name type="scientific">Rubneribacter badeniensis</name>
    <dbReference type="NCBI Taxonomy" id="2070688"/>
    <lineage>
        <taxon>Bacteria</taxon>
        <taxon>Bacillati</taxon>
        <taxon>Actinomycetota</taxon>
        <taxon>Coriobacteriia</taxon>
        <taxon>Eggerthellales</taxon>
        <taxon>Eggerthellaceae</taxon>
        <taxon>Rubneribacter</taxon>
    </lineage>
</organism>
<dbReference type="PANTHER" id="PTHR38438:SF1">
    <property type="entry name" value="RIBOFLAVIN TRANSPORTER RIBU"/>
    <property type="match status" value="1"/>
</dbReference>
<reference evidence="10 11" key="1">
    <citation type="journal article" date="2018" name="Int. J. Syst. Evol. Microbiol.">
        <title>Rubneribacter badeniensis gen. nov., sp. nov. and Enteroscipio rubneri gen. nov., sp. nov., new members of the Eggerthellaceae isolated from human faeces.</title>
        <authorList>
            <person name="Danylec N."/>
            <person name="Gobl A."/>
            <person name="Stoll D.A."/>
            <person name="Hetzer B."/>
            <person name="Kulling S.E."/>
            <person name="Huch M."/>
        </authorList>
    </citation>
    <scope>NUCLEOTIDE SEQUENCE [LARGE SCALE GENOMIC DNA]</scope>
    <source>
        <strain evidence="10 11">ResAG-85</strain>
    </source>
</reference>
<dbReference type="GO" id="GO:0005886">
    <property type="term" value="C:plasma membrane"/>
    <property type="evidence" value="ECO:0007669"/>
    <property type="project" value="UniProtKB-SubCell"/>
</dbReference>
<feature type="transmembrane region" description="Helical" evidence="9">
    <location>
        <begin position="42"/>
        <end position="63"/>
    </location>
</feature>
<evidence type="ECO:0000256" key="9">
    <source>
        <dbReference type="SAM" id="Phobius"/>
    </source>
</evidence>
<feature type="transmembrane region" description="Helical" evidence="9">
    <location>
        <begin position="171"/>
        <end position="199"/>
    </location>
</feature>
<protein>
    <submittedName>
        <fullName evidence="10">ECF transporter S component</fullName>
    </submittedName>
</protein>
<feature type="region of interest" description="Disordered" evidence="8">
    <location>
        <begin position="1"/>
        <end position="26"/>
    </location>
</feature>
<feature type="compositionally biased region" description="Low complexity" evidence="8">
    <location>
        <begin position="14"/>
        <end position="23"/>
    </location>
</feature>
<evidence type="ECO:0000256" key="5">
    <source>
        <dbReference type="ARBA" id="ARBA00022692"/>
    </source>
</evidence>
<evidence type="ECO:0000256" key="3">
    <source>
        <dbReference type="ARBA" id="ARBA00022448"/>
    </source>
</evidence>
<sequence length="216" mass="22678">MQDNTAPRARDEAAAPNDAATPARPSPSYEFANTNVWDTRQLVTMALMCAIGVLLSFIEFPLLPGVTWLKYDASAMPAMVCGFAFGPAAGLSVGVVGAVIHGILMADFTGALMNILVVAGFVLPAALVYRRSRTFRSGVVGLVLSVIAATLMAILGNLLVTPAWLGVPLDAVVAMILPILTPFNLAKGALNAVLTLVVYKSVSNLVTPKKKQVKGR</sequence>
<evidence type="ECO:0000256" key="7">
    <source>
        <dbReference type="ARBA" id="ARBA00023136"/>
    </source>
</evidence>
<keyword evidence="7 9" id="KW-0472">Membrane</keyword>